<dbReference type="GO" id="GO:0009639">
    <property type="term" value="P:response to red or far red light"/>
    <property type="evidence" value="ECO:0007669"/>
    <property type="project" value="InterPro"/>
</dbReference>
<dbReference type="GeneID" id="105171071"/>
<keyword evidence="1" id="KW-0175">Coiled coil</keyword>
<dbReference type="KEGG" id="sind:105171071"/>
<dbReference type="FunCoup" id="A0A6I9TZ16">
    <property type="interactions" value="1869"/>
</dbReference>
<sequence>MYRIREMVEMEGGASSKQPQQISDMFQKFALAFRTKTYELFAEDSAAADSDGDVTLLLDSAEEFIPDQKVVVIKPDSSSSPDYSGAHLIRALVPSLFATLSSFEASYLQFQAAHVPDIDKDALELADKSIVSILQKLTEMKNFYKDSKNRSLGSNSGFDFPAASFLEFQVQENQSKLRILETVVNSLQSQIDVKDDEVRDLRKKLDKIRASSANLTRKLGLKEENMGPGMEVLLTIRVFEAMLGDSIKSLRCFTKLLIDLMTRAGWDLEEASNYVYSGVDYAKKGHFRYAFLSYVCLGMFQNFDKNDFGLCDSDTICNGNGPKHSENGVIDSESNGYLRQLIEHIASNPMEILGKNPKCEFSRFCKRKYEELIHPTMESSIFSNLDRKEKVLDSWKSLTVFYESFVRMASSIWLLQKLAYSFNPAVEIFQVERGVEFSMVYMEDVLGKCNLPRKTRQRVEFTVVPGFKVGRTVIQSQVYLTGLTGTEQ</sequence>
<feature type="coiled-coil region" evidence="1">
    <location>
        <begin position="170"/>
        <end position="218"/>
    </location>
</feature>
<dbReference type="InParanoid" id="A0A6I9TZ16"/>
<dbReference type="PANTHER" id="PTHR31161">
    <property type="entry name" value="PROTEIN GRAVITROPIC IN THE LIGHT 1"/>
    <property type="match status" value="1"/>
</dbReference>
<feature type="domain" description="GIL1/IRKI C-terminal" evidence="3">
    <location>
        <begin position="428"/>
        <end position="479"/>
    </location>
</feature>
<accession>A0A6I9TZ16</accession>
<organism evidence="4 5">
    <name type="scientific">Sesamum indicum</name>
    <name type="common">Oriental sesame</name>
    <name type="synonym">Sesamum orientale</name>
    <dbReference type="NCBI Taxonomy" id="4182"/>
    <lineage>
        <taxon>Eukaryota</taxon>
        <taxon>Viridiplantae</taxon>
        <taxon>Streptophyta</taxon>
        <taxon>Embryophyta</taxon>
        <taxon>Tracheophyta</taxon>
        <taxon>Spermatophyta</taxon>
        <taxon>Magnoliopsida</taxon>
        <taxon>eudicotyledons</taxon>
        <taxon>Gunneridae</taxon>
        <taxon>Pentapetalae</taxon>
        <taxon>asterids</taxon>
        <taxon>lamiids</taxon>
        <taxon>Lamiales</taxon>
        <taxon>Pedaliaceae</taxon>
        <taxon>Sesamum</taxon>
    </lineage>
</organism>
<dbReference type="OrthoDB" id="1915848at2759"/>
<reference evidence="5" key="2">
    <citation type="submission" date="2025-08" db="UniProtKB">
        <authorList>
            <consortium name="RefSeq"/>
        </authorList>
    </citation>
    <scope>IDENTIFICATION</scope>
</reference>
<dbReference type="Pfam" id="PF24994">
    <property type="entry name" value="GIL1_IRKI_C"/>
    <property type="match status" value="1"/>
</dbReference>
<dbReference type="Proteomes" id="UP000504604">
    <property type="component" value="Linkage group LG1"/>
</dbReference>
<dbReference type="Gene3D" id="1.20.5.170">
    <property type="match status" value="1"/>
</dbReference>
<keyword evidence="4" id="KW-1185">Reference proteome</keyword>
<reference evidence="4" key="1">
    <citation type="submission" date="2024-10" db="UniProtKB">
        <authorList>
            <consortium name="RefSeq"/>
        </authorList>
    </citation>
    <scope>NUCLEOTIDE SEQUENCE [LARGE SCALE GENOMIC DNA]</scope>
    <source>
        <strain evidence="4">cv. Zhongzhi No. 13</strain>
    </source>
</reference>
<feature type="domain" description="DUF641" evidence="2">
    <location>
        <begin position="89"/>
        <end position="218"/>
    </location>
</feature>
<evidence type="ECO:0000256" key="1">
    <source>
        <dbReference type="SAM" id="Coils"/>
    </source>
</evidence>
<name>A0A6I9TZ16_SESIN</name>
<dbReference type="AlphaFoldDB" id="A0A6I9TZ16"/>
<dbReference type="GO" id="GO:0009959">
    <property type="term" value="P:negative gravitropism"/>
    <property type="evidence" value="ECO:0007669"/>
    <property type="project" value="InterPro"/>
</dbReference>
<proteinExistence type="predicted"/>
<evidence type="ECO:0000259" key="3">
    <source>
        <dbReference type="Pfam" id="PF24994"/>
    </source>
</evidence>
<protein>
    <submittedName>
        <fullName evidence="5">IRK-interacting protein</fullName>
    </submittedName>
</protein>
<evidence type="ECO:0000259" key="2">
    <source>
        <dbReference type="Pfam" id="PF04859"/>
    </source>
</evidence>
<dbReference type="InterPro" id="IPR056813">
    <property type="entry name" value="GIL1_IRKI_C"/>
</dbReference>
<dbReference type="RefSeq" id="XP_011090385.1">
    <property type="nucleotide sequence ID" value="XM_011092083.2"/>
</dbReference>
<dbReference type="InterPro" id="IPR040225">
    <property type="entry name" value="GIL1-like"/>
</dbReference>
<evidence type="ECO:0000313" key="5">
    <source>
        <dbReference type="RefSeq" id="XP_011090385.1"/>
    </source>
</evidence>
<dbReference type="InterPro" id="IPR006943">
    <property type="entry name" value="DUF641_pln"/>
</dbReference>
<gene>
    <name evidence="5" type="primary">LOC105171071</name>
</gene>
<evidence type="ECO:0000313" key="4">
    <source>
        <dbReference type="Proteomes" id="UP000504604"/>
    </source>
</evidence>
<dbReference type="Pfam" id="PF04859">
    <property type="entry name" value="DUF641"/>
    <property type="match status" value="1"/>
</dbReference>